<name>A0A4S4KCZ4_9AGAM</name>
<keyword evidence="2" id="KW-1185">Reference proteome</keyword>
<dbReference type="AlphaFoldDB" id="A0A4S4KCZ4"/>
<organism evidence="1 2">
    <name type="scientific">Phellinidium pouzarii</name>
    <dbReference type="NCBI Taxonomy" id="167371"/>
    <lineage>
        <taxon>Eukaryota</taxon>
        <taxon>Fungi</taxon>
        <taxon>Dikarya</taxon>
        <taxon>Basidiomycota</taxon>
        <taxon>Agaricomycotina</taxon>
        <taxon>Agaricomycetes</taxon>
        <taxon>Hymenochaetales</taxon>
        <taxon>Hymenochaetaceae</taxon>
        <taxon>Phellinidium</taxon>
    </lineage>
</organism>
<evidence type="ECO:0000313" key="2">
    <source>
        <dbReference type="Proteomes" id="UP000308199"/>
    </source>
</evidence>
<dbReference type="Proteomes" id="UP000308199">
    <property type="component" value="Unassembled WGS sequence"/>
</dbReference>
<dbReference type="EMBL" id="SGPK01000921">
    <property type="protein sequence ID" value="THG95948.1"/>
    <property type="molecule type" value="Genomic_DNA"/>
</dbReference>
<proteinExistence type="predicted"/>
<comment type="caution">
    <text evidence="1">The sequence shown here is derived from an EMBL/GenBank/DDBJ whole genome shotgun (WGS) entry which is preliminary data.</text>
</comment>
<gene>
    <name evidence="1" type="ORF">EW145_g7874</name>
</gene>
<evidence type="ECO:0000313" key="1">
    <source>
        <dbReference type="EMBL" id="THG95948.1"/>
    </source>
</evidence>
<reference evidence="1 2" key="1">
    <citation type="submission" date="2019-02" db="EMBL/GenBank/DDBJ databases">
        <title>Genome sequencing of the rare red list fungi Phellinidium pouzarii.</title>
        <authorList>
            <person name="Buettner E."/>
            <person name="Kellner H."/>
        </authorList>
    </citation>
    <scope>NUCLEOTIDE SEQUENCE [LARGE SCALE GENOMIC DNA]</scope>
    <source>
        <strain evidence="1 2">DSM 108285</strain>
    </source>
</reference>
<protein>
    <submittedName>
        <fullName evidence="1">Uncharacterized protein</fullName>
    </submittedName>
</protein>
<accession>A0A4S4KCZ4</accession>
<sequence>MDTNNDVLASRRFHSNPRHSILYAKRGSHRDLSAILQHGGNMFESVPSSLHLPLLEMLCWHLQNPVPVAASEEEKTTHRLVVYDSFLALGRFINPLEPFSLDPNMTKLLHQTCSHILRCASVINGWFKGSNIRSDSESIARYLGSLGRFMCFILAQDMISGKKPKSLADKSTLMLVAELWLRSDLSTSSQDAVAIILNTCIMETELGEMTNILEGITRPRRVAETALSRLQYASQAAPLRTDDVSSFVTTLYHLSMNTCSATFQKVLDQRGVTLILKLLLKLNLDLGNLCDSAVLQAFVFLRNSTDLSVRSAEFTCQALRDGFLEVLLKVGSRLGEEYFYEDACNHHVFLLILDILPRRLVLSSVIKAALSARKVLDPSLQSVALIGNFKGVWDGISALILALLMQEAWVYPPKLDVRPESRALDSSPRPTDIVLKSFITDVLRRRQYAAASNKHVGSVVEIIAPIGSEHCEVFLCLTNTVEQSSPREASHILENGLRLGGKKRKASIDMHGNAFRQGDLEYDEVDEVMRRLAEMAAKTDSHVYDEQLILAAVDDYLGEVADAVSLSRLRPRKLDTAA</sequence>